<accession>A0ACC2LZ49</accession>
<dbReference type="Proteomes" id="UP001234297">
    <property type="component" value="Chromosome 3"/>
</dbReference>
<keyword evidence="2" id="KW-1185">Reference proteome</keyword>
<reference evidence="1 2" key="1">
    <citation type="journal article" date="2022" name="Hortic Res">
        <title>A haplotype resolved chromosomal level avocado genome allows analysis of novel avocado genes.</title>
        <authorList>
            <person name="Nath O."/>
            <person name="Fletcher S.J."/>
            <person name="Hayward A."/>
            <person name="Shaw L.M."/>
            <person name="Masouleh A.K."/>
            <person name="Furtado A."/>
            <person name="Henry R.J."/>
            <person name="Mitter N."/>
        </authorList>
    </citation>
    <scope>NUCLEOTIDE SEQUENCE [LARGE SCALE GENOMIC DNA]</scope>
    <source>
        <strain evidence="2">cv. Hass</strain>
    </source>
</reference>
<evidence type="ECO:0000313" key="2">
    <source>
        <dbReference type="Proteomes" id="UP001234297"/>
    </source>
</evidence>
<gene>
    <name evidence="1" type="ORF">MRB53_012947</name>
</gene>
<protein>
    <submittedName>
        <fullName evidence="1">Uncharacterized protein</fullName>
    </submittedName>
</protein>
<sequence length="289" mass="32613">MGSSGWNCLRGTHVSLYLSHLVFAEGAVKALIHQGENCERSRVEIFVHRGKARCLHRFQMPKWVPLNGTTGTLSNKDASEACTKSDNPLKDLGGKPASERPTLAFFAGNMHGKIRRILLQYWENKDPKMKIFGPMPLGADGKIAYINYMKTSKYCICPRGYSVYSPRVVEAIYYECMPVIISDNYVPPFFEVLNWETFSVFVAEKDIPSLKDILLSIPEERCLNRHLTVKKVQQHFLWHMFTNALIDQLKFPLVPVFTVVLELELMGMVIKTVAWVGLAAAGLSDGTNL</sequence>
<proteinExistence type="predicted"/>
<dbReference type="EMBL" id="CM056811">
    <property type="protein sequence ID" value="KAJ8638680.1"/>
    <property type="molecule type" value="Genomic_DNA"/>
</dbReference>
<evidence type="ECO:0000313" key="1">
    <source>
        <dbReference type="EMBL" id="KAJ8638680.1"/>
    </source>
</evidence>
<comment type="caution">
    <text evidence="1">The sequence shown here is derived from an EMBL/GenBank/DDBJ whole genome shotgun (WGS) entry which is preliminary data.</text>
</comment>
<name>A0ACC2LZ49_PERAE</name>
<organism evidence="1 2">
    <name type="scientific">Persea americana</name>
    <name type="common">Avocado</name>
    <dbReference type="NCBI Taxonomy" id="3435"/>
    <lineage>
        <taxon>Eukaryota</taxon>
        <taxon>Viridiplantae</taxon>
        <taxon>Streptophyta</taxon>
        <taxon>Embryophyta</taxon>
        <taxon>Tracheophyta</taxon>
        <taxon>Spermatophyta</taxon>
        <taxon>Magnoliopsida</taxon>
        <taxon>Magnoliidae</taxon>
        <taxon>Laurales</taxon>
        <taxon>Lauraceae</taxon>
        <taxon>Persea</taxon>
    </lineage>
</organism>